<reference evidence="1 2" key="1">
    <citation type="submission" date="2023-04" db="EMBL/GenBank/DDBJ databases">
        <title>Jannaschia ovalis sp. nov., a marine bacterium isolated from sea tidal flat.</title>
        <authorList>
            <person name="Kwon D.Y."/>
            <person name="Kim J.-J."/>
        </authorList>
    </citation>
    <scope>NUCLEOTIDE SEQUENCE [LARGE SCALE GENOMIC DNA]</scope>
    <source>
        <strain evidence="1 2">GRR-S6-38</strain>
    </source>
</reference>
<dbReference type="RefSeq" id="WP_279964634.1">
    <property type="nucleotide sequence ID" value="NZ_CP122537.1"/>
</dbReference>
<protein>
    <recommendedName>
        <fullName evidence="3">Copper-binding protein</fullName>
    </recommendedName>
</protein>
<organism evidence="1 2">
    <name type="scientific">Jannaschia ovalis</name>
    <dbReference type="NCBI Taxonomy" id="3038773"/>
    <lineage>
        <taxon>Bacteria</taxon>
        <taxon>Pseudomonadati</taxon>
        <taxon>Pseudomonadota</taxon>
        <taxon>Alphaproteobacteria</taxon>
        <taxon>Rhodobacterales</taxon>
        <taxon>Roseobacteraceae</taxon>
        <taxon>Jannaschia</taxon>
    </lineage>
</organism>
<accession>A0ABY8L9F9</accession>
<gene>
    <name evidence="1" type="ORF">P8627_13275</name>
</gene>
<proteinExistence type="predicted"/>
<evidence type="ECO:0008006" key="3">
    <source>
        <dbReference type="Google" id="ProtNLM"/>
    </source>
</evidence>
<evidence type="ECO:0000313" key="1">
    <source>
        <dbReference type="EMBL" id="WGH77993.1"/>
    </source>
</evidence>
<keyword evidence="2" id="KW-1185">Reference proteome</keyword>
<name>A0ABY8L9F9_9RHOB</name>
<dbReference type="Proteomes" id="UP001243420">
    <property type="component" value="Chromosome"/>
</dbReference>
<sequence length="136" mass="15230">MKWITLFVAVLAMLSVPVLYATGLSWTHRFGQAGPYAIGSTPEKVLEVTVTNEDARISAAATGPTYVTDGQLIQYPEKKVVSNSDFVRLNGTADFWVIGQDVDTFLGLPFPGTHTFEIEFKEGRVHRIRERRFFGY</sequence>
<dbReference type="EMBL" id="CP122537">
    <property type="protein sequence ID" value="WGH77993.1"/>
    <property type="molecule type" value="Genomic_DNA"/>
</dbReference>
<evidence type="ECO:0000313" key="2">
    <source>
        <dbReference type="Proteomes" id="UP001243420"/>
    </source>
</evidence>